<dbReference type="EMBL" id="CP002101">
    <property type="protein sequence ID" value="AEH61311.1"/>
    <property type="molecule type" value="Genomic_DNA"/>
</dbReference>
<reference evidence="1" key="1">
    <citation type="submission" date="2010-07" db="EMBL/GenBank/DDBJ databases">
        <title>The complete genome of Methanosalsum zhilinae DSM 4017.</title>
        <authorList>
            <consortium name="US DOE Joint Genome Institute (JGI-PGF)"/>
            <person name="Lucas S."/>
            <person name="Copeland A."/>
            <person name="Lapidus A."/>
            <person name="Glavina del Rio T."/>
            <person name="Dalin E."/>
            <person name="Tice H."/>
            <person name="Bruce D."/>
            <person name="Goodwin L."/>
            <person name="Pitluck S."/>
            <person name="Kyrpides N."/>
            <person name="Mavromatis K."/>
            <person name="Ovchinnikova G."/>
            <person name="Daligault H."/>
            <person name="Detter J.C."/>
            <person name="Han C."/>
            <person name="Tapia R."/>
            <person name="Larimer F."/>
            <person name="Land M."/>
            <person name="Hauser L."/>
            <person name="Markowitz V."/>
            <person name="Cheng J.-F."/>
            <person name="Hugenholtz P."/>
            <person name="Woyke T."/>
            <person name="Wu D."/>
            <person name="Spring S."/>
            <person name="Schueler E."/>
            <person name="Brambilla E."/>
            <person name="Klenk H.-P."/>
            <person name="Eisen J.A."/>
        </authorList>
    </citation>
    <scope>NUCLEOTIDE SEQUENCE</scope>
    <source>
        <strain evidence="1">DSM 4017</strain>
    </source>
</reference>
<keyword evidence="2" id="KW-1185">Reference proteome</keyword>
<evidence type="ECO:0000313" key="2">
    <source>
        <dbReference type="Proteomes" id="UP000006622"/>
    </source>
</evidence>
<organism evidence="1 2">
    <name type="scientific">Methanosalsum zhilinae (strain DSM 4017 / NBRC 107636 / OCM 62 / WeN5)</name>
    <name type="common">Methanohalophilus zhilinae</name>
    <dbReference type="NCBI Taxonomy" id="679901"/>
    <lineage>
        <taxon>Archaea</taxon>
        <taxon>Methanobacteriati</taxon>
        <taxon>Methanobacteriota</taxon>
        <taxon>Stenosarchaea group</taxon>
        <taxon>Methanomicrobia</taxon>
        <taxon>Methanosarcinales</taxon>
        <taxon>Methanosarcinaceae</taxon>
        <taxon>Methanosalsum</taxon>
    </lineage>
</organism>
<dbReference type="GeneID" id="10823109"/>
<gene>
    <name evidence="1" type="ordered locus">Mzhil_1472</name>
</gene>
<dbReference type="OrthoDB" id="147796at2157"/>
<evidence type="ECO:0000313" key="1">
    <source>
        <dbReference type="EMBL" id="AEH61311.1"/>
    </source>
</evidence>
<dbReference type="AlphaFoldDB" id="F7XNV4"/>
<sequence>MKKMDECGQLLLIAGFAIGLLLLISTVLLNSIIFTSNIAAESSADSTGYDTANIIQLTSHAFQEAHENDRSFNESYLESFTSNMKLMYAHSGYIVSITNGSFYDPYFTENGQSDGNHNWTVVKSVENVSDFKITIPENNFTESEHFQIKISGLDNEMLWLMTLRGIESGVNITVKNSTDLIYSSENSSTYLDLDIIENSDYHYEENTQKGPYNIQFVNGSHAEGYYLIEGELAGGMEFKTSRKYMVDADISLRSDERTVRISVPVSIPINND</sequence>
<dbReference type="RefSeq" id="WP_013898748.1">
    <property type="nucleotide sequence ID" value="NC_015676.1"/>
</dbReference>
<dbReference type="STRING" id="679901.Mzhil_1472"/>
<name>F7XNV4_METZD</name>
<proteinExistence type="predicted"/>
<protein>
    <submittedName>
        <fullName evidence="1">Uncharacterized protein</fullName>
    </submittedName>
</protein>
<accession>F7XNV4</accession>
<dbReference type="Proteomes" id="UP000006622">
    <property type="component" value="Chromosome"/>
</dbReference>
<dbReference type="KEGG" id="mzh:Mzhil_1472"/>
<dbReference type="HOGENOM" id="CLU_978654_0_0_2"/>